<feature type="repeat" description="WD" evidence="3">
    <location>
        <begin position="21"/>
        <end position="53"/>
    </location>
</feature>
<feature type="region of interest" description="Disordered" evidence="4">
    <location>
        <begin position="1"/>
        <end position="21"/>
    </location>
</feature>
<feature type="compositionally biased region" description="Basic and acidic residues" evidence="4">
    <location>
        <begin position="482"/>
        <end position="492"/>
    </location>
</feature>
<feature type="repeat" description="WD" evidence="3">
    <location>
        <begin position="106"/>
        <end position="136"/>
    </location>
</feature>
<dbReference type="Pfam" id="PF00400">
    <property type="entry name" value="WD40"/>
    <property type="match status" value="6"/>
</dbReference>
<dbReference type="InParanoid" id="A0A1B7MLG2"/>
<dbReference type="PROSITE" id="PS50294">
    <property type="entry name" value="WD_REPEATS_REGION"/>
    <property type="match status" value="3"/>
</dbReference>
<dbReference type="InterPro" id="IPR015943">
    <property type="entry name" value="WD40/YVTN_repeat-like_dom_sf"/>
</dbReference>
<dbReference type="OrthoDB" id="674604at2759"/>
<feature type="compositionally biased region" description="Polar residues" evidence="4">
    <location>
        <begin position="1"/>
        <end position="11"/>
    </location>
</feature>
<dbReference type="SUPFAM" id="SSF50978">
    <property type="entry name" value="WD40 repeat-like"/>
    <property type="match status" value="1"/>
</dbReference>
<feature type="non-terminal residue" evidence="5">
    <location>
        <position position="492"/>
    </location>
</feature>
<dbReference type="InterPro" id="IPR036322">
    <property type="entry name" value="WD40_repeat_dom_sf"/>
</dbReference>
<evidence type="ECO:0000256" key="1">
    <source>
        <dbReference type="ARBA" id="ARBA00022574"/>
    </source>
</evidence>
<feature type="region of interest" description="Disordered" evidence="4">
    <location>
        <begin position="427"/>
        <end position="492"/>
    </location>
</feature>
<dbReference type="InterPro" id="IPR019775">
    <property type="entry name" value="WD40_repeat_CS"/>
</dbReference>
<dbReference type="InterPro" id="IPR001680">
    <property type="entry name" value="WD40_rpt"/>
</dbReference>
<dbReference type="AlphaFoldDB" id="A0A1B7MLG2"/>
<feature type="repeat" description="WD" evidence="3">
    <location>
        <begin position="64"/>
        <end position="96"/>
    </location>
</feature>
<sequence length="492" mass="53886">MSTLDEASTLEQPRPTPKHEFVGHERDICSFAFLHDNVHIVSGSWDGTMRKWDCNMGLPVGEPWKSKGGTIYALALSPDGKTILCGRHNGSVEMWNTDGEMSEDIWTGHSSWVSALSWSPSGGHIASGSYDGTILIRKAGNGEVRSDVDPIKTQQGGVRSLAYSHSGDRIASGGNNKSICIWNSNTGELLVGPIEDLGDWVASVVWSLDDSKLYSASDIFARVFDSTSGTELHRLKHNAYLYSVALSPKHNALACVGHGGVAQLWDTKSYQPLHLPFSQENNKTFRCVSFSRNGQYVAYGGDDSKITLWMVKDIAPELPSPPRSCLEVDATNPFAEEGRDNIYDGFFRSSEPSLPFAYGSSRPCHRTHPFSARRFWNVLIPSRRGPPAESIHPQPRIKRSLSARHAGPHPVAVSAARPKKRYFIAPRRVLPEDQSAEEENVNINSETGQSSLAAAQSSSAAAPSSTPQGPQYLHAQPSTRLSQEDGHDYGCW</sequence>
<feature type="repeat" description="WD" evidence="3">
    <location>
        <begin position="278"/>
        <end position="309"/>
    </location>
</feature>
<name>A0A1B7MLG2_9AGAM</name>
<evidence type="ECO:0000256" key="3">
    <source>
        <dbReference type="PROSITE-ProRule" id="PRU00221"/>
    </source>
</evidence>
<keyword evidence="1 3" id="KW-0853">WD repeat</keyword>
<dbReference type="PROSITE" id="PS00678">
    <property type="entry name" value="WD_REPEATS_1"/>
    <property type="match status" value="1"/>
</dbReference>
<keyword evidence="2" id="KW-0677">Repeat</keyword>
<dbReference type="PANTHER" id="PTHR44129">
    <property type="entry name" value="WD REPEAT-CONTAINING PROTEIN POP1"/>
    <property type="match status" value="1"/>
</dbReference>
<evidence type="ECO:0000256" key="2">
    <source>
        <dbReference type="ARBA" id="ARBA00022737"/>
    </source>
</evidence>
<dbReference type="SMART" id="SM00320">
    <property type="entry name" value="WD40"/>
    <property type="match status" value="7"/>
</dbReference>
<dbReference type="InterPro" id="IPR050349">
    <property type="entry name" value="WD_LIS1/nudF_dynein_reg"/>
</dbReference>
<evidence type="ECO:0000313" key="6">
    <source>
        <dbReference type="Proteomes" id="UP000092154"/>
    </source>
</evidence>
<feature type="compositionally biased region" description="Low complexity" evidence="4">
    <location>
        <begin position="450"/>
        <end position="465"/>
    </location>
</feature>
<dbReference type="STRING" id="1314800.A0A1B7MLG2"/>
<dbReference type="CDD" id="cd00200">
    <property type="entry name" value="WD40"/>
    <property type="match status" value="1"/>
</dbReference>
<accession>A0A1B7MLG2</accession>
<dbReference type="Gene3D" id="2.130.10.10">
    <property type="entry name" value="YVTN repeat-like/Quinoprotein amine dehydrogenase"/>
    <property type="match status" value="2"/>
</dbReference>
<protein>
    <submittedName>
        <fullName evidence="5">WD40 repeat-like protein</fullName>
    </submittedName>
</protein>
<dbReference type="PROSITE" id="PS50082">
    <property type="entry name" value="WD_REPEATS_2"/>
    <property type="match status" value="5"/>
</dbReference>
<evidence type="ECO:0000313" key="5">
    <source>
        <dbReference type="EMBL" id="OAX33419.1"/>
    </source>
</evidence>
<reference evidence="5 6" key="1">
    <citation type="submission" date="2016-06" db="EMBL/GenBank/DDBJ databases">
        <title>Comparative genomics of the ectomycorrhizal sister species Rhizopogon vinicolor and Rhizopogon vesiculosus (Basidiomycota: Boletales) reveals a divergence of the mating type B locus.</title>
        <authorList>
            <consortium name="DOE Joint Genome Institute"/>
            <person name="Mujic A.B."/>
            <person name="Kuo A."/>
            <person name="Tritt A."/>
            <person name="Lipzen A."/>
            <person name="Chen C."/>
            <person name="Johnson J."/>
            <person name="Sharma A."/>
            <person name="Barry K."/>
            <person name="Grigoriev I.V."/>
            <person name="Spatafora J.W."/>
        </authorList>
    </citation>
    <scope>NUCLEOTIDE SEQUENCE [LARGE SCALE GENOMIC DNA]</scope>
    <source>
        <strain evidence="5 6">AM-OR11-026</strain>
    </source>
</reference>
<gene>
    <name evidence="5" type="ORF">K503DRAFT_725874</name>
</gene>
<dbReference type="Proteomes" id="UP000092154">
    <property type="component" value="Unassembled WGS sequence"/>
</dbReference>
<evidence type="ECO:0000256" key="4">
    <source>
        <dbReference type="SAM" id="MobiDB-lite"/>
    </source>
</evidence>
<proteinExistence type="predicted"/>
<feature type="repeat" description="WD" evidence="3">
    <location>
        <begin position="151"/>
        <end position="192"/>
    </location>
</feature>
<organism evidence="5 6">
    <name type="scientific">Rhizopogon vinicolor AM-OR11-026</name>
    <dbReference type="NCBI Taxonomy" id="1314800"/>
    <lineage>
        <taxon>Eukaryota</taxon>
        <taxon>Fungi</taxon>
        <taxon>Dikarya</taxon>
        <taxon>Basidiomycota</taxon>
        <taxon>Agaricomycotina</taxon>
        <taxon>Agaricomycetes</taxon>
        <taxon>Agaricomycetidae</taxon>
        <taxon>Boletales</taxon>
        <taxon>Suillineae</taxon>
        <taxon>Rhizopogonaceae</taxon>
        <taxon>Rhizopogon</taxon>
    </lineage>
</organism>
<dbReference type="EMBL" id="KV448772">
    <property type="protein sequence ID" value="OAX33419.1"/>
    <property type="molecule type" value="Genomic_DNA"/>
</dbReference>
<keyword evidence="6" id="KW-1185">Reference proteome</keyword>